<evidence type="ECO:0000256" key="3">
    <source>
        <dbReference type="ARBA" id="ARBA00022989"/>
    </source>
</evidence>
<dbReference type="EMBL" id="CAICTM010000199">
    <property type="protein sequence ID" value="CAB9504525.1"/>
    <property type="molecule type" value="Genomic_DNA"/>
</dbReference>
<feature type="transmembrane region" description="Helical" evidence="5">
    <location>
        <begin position="223"/>
        <end position="241"/>
    </location>
</feature>
<protein>
    <submittedName>
        <fullName evidence="7">Methylsterol monooxygenase 1</fullName>
    </submittedName>
</protein>
<organism evidence="7 8">
    <name type="scientific">Seminavis robusta</name>
    <dbReference type="NCBI Taxonomy" id="568900"/>
    <lineage>
        <taxon>Eukaryota</taxon>
        <taxon>Sar</taxon>
        <taxon>Stramenopiles</taxon>
        <taxon>Ochrophyta</taxon>
        <taxon>Bacillariophyta</taxon>
        <taxon>Bacillariophyceae</taxon>
        <taxon>Bacillariophycidae</taxon>
        <taxon>Naviculales</taxon>
        <taxon>Naviculaceae</taxon>
        <taxon>Seminavis</taxon>
    </lineage>
</organism>
<name>A0A9N8DM08_9STRA</name>
<dbReference type="AlphaFoldDB" id="A0A9N8DM08"/>
<feature type="domain" description="Fatty acid hydroxylase" evidence="6">
    <location>
        <begin position="150"/>
        <end position="287"/>
    </location>
</feature>
<keyword evidence="7" id="KW-0560">Oxidoreductase</keyword>
<dbReference type="GO" id="GO:0005506">
    <property type="term" value="F:iron ion binding"/>
    <property type="evidence" value="ECO:0007669"/>
    <property type="project" value="InterPro"/>
</dbReference>
<dbReference type="InterPro" id="IPR050307">
    <property type="entry name" value="Sterol_Desaturase_Related"/>
</dbReference>
<evidence type="ECO:0000256" key="2">
    <source>
        <dbReference type="ARBA" id="ARBA00022692"/>
    </source>
</evidence>
<dbReference type="OrthoDB" id="37258at2759"/>
<dbReference type="PANTHER" id="PTHR11863">
    <property type="entry name" value="STEROL DESATURASE"/>
    <property type="match status" value="1"/>
</dbReference>
<proteinExistence type="predicted"/>
<reference evidence="7" key="1">
    <citation type="submission" date="2020-06" db="EMBL/GenBank/DDBJ databases">
        <authorList>
            <consortium name="Plant Systems Biology data submission"/>
        </authorList>
    </citation>
    <scope>NUCLEOTIDE SEQUENCE</scope>
    <source>
        <strain evidence="7">D6</strain>
    </source>
</reference>
<dbReference type="Pfam" id="PF04116">
    <property type="entry name" value="FA_hydroxylase"/>
    <property type="match status" value="1"/>
</dbReference>
<comment type="caution">
    <text evidence="7">The sequence shown here is derived from an EMBL/GenBank/DDBJ whole genome shotgun (WGS) entry which is preliminary data.</text>
</comment>
<evidence type="ECO:0000259" key="6">
    <source>
        <dbReference type="Pfam" id="PF04116"/>
    </source>
</evidence>
<comment type="subcellular location">
    <subcellularLocation>
        <location evidence="1">Membrane</location>
    </subcellularLocation>
</comment>
<dbReference type="GO" id="GO:0004497">
    <property type="term" value="F:monooxygenase activity"/>
    <property type="evidence" value="ECO:0007669"/>
    <property type="project" value="UniProtKB-KW"/>
</dbReference>
<dbReference type="Proteomes" id="UP001153069">
    <property type="component" value="Unassembled WGS sequence"/>
</dbReference>
<keyword evidence="2 5" id="KW-0812">Transmembrane</keyword>
<feature type="transmembrane region" description="Helical" evidence="5">
    <location>
        <begin position="140"/>
        <end position="163"/>
    </location>
</feature>
<accession>A0A9N8DM08</accession>
<evidence type="ECO:0000256" key="5">
    <source>
        <dbReference type="SAM" id="Phobius"/>
    </source>
</evidence>
<evidence type="ECO:0000313" key="7">
    <source>
        <dbReference type="EMBL" id="CAB9504525.1"/>
    </source>
</evidence>
<evidence type="ECO:0000313" key="8">
    <source>
        <dbReference type="Proteomes" id="UP001153069"/>
    </source>
</evidence>
<evidence type="ECO:0000256" key="4">
    <source>
        <dbReference type="ARBA" id="ARBA00023136"/>
    </source>
</evidence>
<dbReference type="GO" id="GO:0008610">
    <property type="term" value="P:lipid biosynthetic process"/>
    <property type="evidence" value="ECO:0007669"/>
    <property type="project" value="InterPro"/>
</dbReference>
<gene>
    <name evidence="7" type="ORF">SEMRO_200_G084600.1</name>
</gene>
<dbReference type="InterPro" id="IPR006694">
    <property type="entry name" value="Fatty_acid_hydroxylase"/>
</dbReference>
<keyword evidence="8" id="KW-1185">Reference proteome</keyword>
<dbReference type="GO" id="GO:0016020">
    <property type="term" value="C:membrane"/>
    <property type="evidence" value="ECO:0007669"/>
    <property type="project" value="UniProtKB-SubCell"/>
</dbReference>
<feature type="transmembrane region" description="Helical" evidence="5">
    <location>
        <begin position="62"/>
        <end position="79"/>
    </location>
</feature>
<keyword evidence="4 5" id="KW-0472">Membrane</keyword>
<feature type="transmembrane region" description="Helical" evidence="5">
    <location>
        <begin position="111"/>
        <end position="128"/>
    </location>
</feature>
<keyword evidence="3 5" id="KW-1133">Transmembrane helix</keyword>
<evidence type="ECO:0000256" key="1">
    <source>
        <dbReference type="ARBA" id="ARBA00004370"/>
    </source>
</evidence>
<keyword evidence="7" id="KW-0503">Monooxygenase</keyword>
<sequence>MTNRIRQSANNDSRPSPLRFLGTALAFSVLLLAFHVKADTEVPQFHQRVQASPFEFSTLDFILFGAFILLAFELLQFLVQNSGDWLGAKKIPVRGQHLDDFRTLDHTFISFNKLATVPFVYFFFRYAYFEPNVIWDLDNITLYNSVIPVPVLIIVYDFFYTILHWALHIKAIYGYIHKHHHRQKAPSRANADAVNVHPIEFFLGEYNHLMALFLCCRCLNIQFHVLGCMLMIAVGGVLAGLNHTRYDIVISILGLHIYDSKVHDVHHRVPQSNYGQYIMLWDYVFGSYRPYDSTDRVNKMSQLDPKTGKSLAHMKRLEKQKL</sequence>